<dbReference type="STRING" id="249408.BOO71_0000313"/>
<reference evidence="2 3" key="1">
    <citation type="submission" date="2017-01" db="EMBL/GenBank/DDBJ databases">
        <title>Genome Analysis of Deinococcus marmoris KOPRI26562.</title>
        <authorList>
            <person name="Kim J.H."/>
            <person name="Oh H.-M."/>
        </authorList>
    </citation>
    <scope>NUCLEOTIDE SEQUENCE [LARGE SCALE GENOMIC DNA]</scope>
    <source>
        <strain evidence="2 3">KOPRI26562</strain>
    </source>
</reference>
<feature type="compositionally biased region" description="Acidic residues" evidence="1">
    <location>
        <begin position="57"/>
        <end position="66"/>
    </location>
</feature>
<dbReference type="AlphaFoldDB" id="A0A1U7P537"/>
<keyword evidence="3" id="KW-1185">Reference proteome</keyword>
<dbReference type="EMBL" id="MSTI01000005">
    <property type="protein sequence ID" value="OLV20283.1"/>
    <property type="molecule type" value="Genomic_DNA"/>
</dbReference>
<dbReference type="Proteomes" id="UP000186607">
    <property type="component" value="Unassembled WGS sequence"/>
</dbReference>
<accession>A0A1U7P537</accession>
<evidence type="ECO:0000256" key="1">
    <source>
        <dbReference type="SAM" id="MobiDB-lite"/>
    </source>
</evidence>
<proteinExistence type="predicted"/>
<name>A0A1U7P537_9DEIO</name>
<protein>
    <submittedName>
        <fullName evidence="2">Uncharacterized protein</fullName>
    </submittedName>
</protein>
<organism evidence="2 3">
    <name type="scientific">Deinococcus marmoris</name>
    <dbReference type="NCBI Taxonomy" id="249408"/>
    <lineage>
        <taxon>Bacteria</taxon>
        <taxon>Thermotogati</taxon>
        <taxon>Deinococcota</taxon>
        <taxon>Deinococci</taxon>
        <taxon>Deinococcales</taxon>
        <taxon>Deinococcaceae</taxon>
        <taxon>Deinococcus</taxon>
    </lineage>
</organism>
<evidence type="ECO:0000313" key="2">
    <source>
        <dbReference type="EMBL" id="OLV20283.1"/>
    </source>
</evidence>
<comment type="caution">
    <text evidence="2">The sequence shown here is derived from an EMBL/GenBank/DDBJ whole genome shotgun (WGS) entry which is preliminary data.</text>
</comment>
<gene>
    <name evidence="2" type="ORF">BOO71_0000313</name>
</gene>
<evidence type="ECO:0000313" key="3">
    <source>
        <dbReference type="Proteomes" id="UP000186607"/>
    </source>
</evidence>
<sequence length="83" mass="8957">MGRWVRAEPPCFAGSRLCTWRSAYRLGVPAVGRALPTPRPAGRRDFCEIRNVCGSGADEEQADEEQATSHLTHGAGPAHRLAA</sequence>
<feature type="region of interest" description="Disordered" evidence="1">
    <location>
        <begin position="57"/>
        <end position="83"/>
    </location>
</feature>